<dbReference type="EMBL" id="AHIV02001509">
    <property type="protein sequence ID" value="RQX69705.1"/>
    <property type="molecule type" value="Genomic_DNA"/>
</dbReference>
<keyword evidence="7" id="KW-0243">Dynein</keyword>
<dbReference type="GO" id="GO:0005874">
    <property type="term" value="C:microtubule"/>
    <property type="evidence" value="ECO:0007669"/>
    <property type="project" value="UniProtKB-KW"/>
</dbReference>
<protein>
    <submittedName>
        <fullName evidence="20">ATPase family associated with various cellular activities (AAA) domain-containing protein</fullName>
    </submittedName>
</protein>
<evidence type="ECO:0000313" key="21">
    <source>
        <dbReference type="Proteomes" id="UP000284452"/>
    </source>
</evidence>
<dbReference type="Gene3D" id="3.40.50.300">
    <property type="entry name" value="P-loop containing nucleotide triphosphate hydrolases"/>
    <property type="match status" value="2"/>
</dbReference>
<dbReference type="Proteomes" id="UP000284452">
    <property type="component" value="Unassembled WGS sequence"/>
</dbReference>
<evidence type="ECO:0000256" key="10">
    <source>
        <dbReference type="ARBA" id="ARBA00023175"/>
    </source>
</evidence>
<dbReference type="InterPro" id="IPR024743">
    <property type="entry name" value="Dynein_HC_stalk"/>
</dbReference>
<keyword evidence="10" id="KW-0505">Motor protein</keyword>
<keyword evidence="11" id="KW-0206">Cytoskeleton</keyword>
<dbReference type="InterPro" id="IPR026983">
    <property type="entry name" value="DHC"/>
</dbReference>
<evidence type="ECO:0000259" key="17">
    <source>
        <dbReference type="Pfam" id="PF12781"/>
    </source>
</evidence>
<evidence type="ECO:0000256" key="11">
    <source>
        <dbReference type="ARBA" id="ARBA00023212"/>
    </source>
</evidence>
<evidence type="ECO:0000256" key="12">
    <source>
        <dbReference type="ARBA" id="ARBA00023273"/>
    </source>
</evidence>
<dbReference type="Gene3D" id="1.10.8.720">
    <property type="entry name" value="Region D6 of dynein motor"/>
    <property type="match status" value="1"/>
</dbReference>
<name>A0A3R8ALC8_TOXGO</name>
<evidence type="ECO:0000256" key="13">
    <source>
        <dbReference type="SAM" id="Coils"/>
    </source>
</evidence>
<feature type="domain" description="Dynein heavy chain ATP-binding dynein motor region" evidence="17">
    <location>
        <begin position="238"/>
        <end position="463"/>
    </location>
</feature>
<feature type="compositionally biased region" description="Low complexity" evidence="14">
    <location>
        <begin position="801"/>
        <end position="814"/>
    </location>
</feature>
<dbReference type="InterPro" id="IPR027417">
    <property type="entry name" value="P-loop_NTPase"/>
</dbReference>
<dbReference type="GO" id="GO:0005524">
    <property type="term" value="F:ATP binding"/>
    <property type="evidence" value="ECO:0007669"/>
    <property type="project" value="UniProtKB-KW"/>
</dbReference>
<feature type="non-terminal residue" evidence="20">
    <location>
        <position position="1"/>
    </location>
</feature>
<keyword evidence="8 13" id="KW-0175">Coiled coil</keyword>
<evidence type="ECO:0000256" key="14">
    <source>
        <dbReference type="SAM" id="MobiDB-lite"/>
    </source>
</evidence>
<evidence type="ECO:0000256" key="1">
    <source>
        <dbReference type="ARBA" id="ARBA00004430"/>
    </source>
</evidence>
<proteinExistence type="predicted"/>
<evidence type="ECO:0000256" key="7">
    <source>
        <dbReference type="ARBA" id="ARBA00023017"/>
    </source>
</evidence>
<dbReference type="InterPro" id="IPR043160">
    <property type="entry name" value="Dynein_C_barrel"/>
</dbReference>
<dbReference type="FunFam" id="3.10.490.20:FF:000005">
    <property type="entry name" value="Dynein axonemal heavy chain 6"/>
    <property type="match status" value="1"/>
</dbReference>
<dbReference type="Gene3D" id="6.10.140.1060">
    <property type="match status" value="1"/>
</dbReference>
<reference evidence="20 21" key="1">
    <citation type="submission" date="2017-10" db="EMBL/GenBank/DDBJ databases">
        <authorList>
            <person name="Sibley D."/>
            <person name="Venepally P."/>
            <person name="Karamycheva S."/>
            <person name="Hadjithomas M."/>
            <person name="Khan A."/>
            <person name="Brunk B."/>
            <person name="Roos D."/>
            <person name="Caler E."/>
            <person name="Lorenzi H."/>
        </authorList>
    </citation>
    <scope>NUCLEOTIDE SEQUENCE [LARGE SCALE GENOMIC DNA]</scope>
    <source>
        <strain evidence="20 21">CAST</strain>
    </source>
</reference>
<accession>A0A3R8ALC8</accession>
<evidence type="ECO:0000259" key="18">
    <source>
        <dbReference type="Pfam" id="PF18198"/>
    </source>
</evidence>
<dbReference type="PANTHER" id="PTHR22878">
    <property type="entry name" value="DYNEIN HEAVY CHAIN 6, AXONEMAL-LIKE-RELATED"/>
    <property type="match status" value="1"/>
</dbReference>
<comment type="subcellular location">
    <subcellularLocation>
        <location evidence="1">Cytoplasm</location>
        <location evidence="1">Cytoskeleton</location>
        <location evidence="1">Cilium axoneme</location>
    </subcellularLocation>
</comment>
<dbReference type="InterPro" id="IPR042219">
    <property type="entry name" value="AAA_lid_11_sf"/>
</dbReference>
<keyword evidence="9" id="KW-0969">Cilium</keyword>
<keyword evidence="4" id="KW-0677">Repeat</keyword>
<organism evidence="20 21">
    <name type="scientific">Toxoplasma gondii CAST</name>
    <dbReference type="NCBI Taxonomy" id="943122"/>
    <lineage>
        <taxon>Eukaryota</taxon>
        <taxon>Sar</taxon>
        <taxon>Alveolata</taxon>
        <taxon>Apicomplexa</taxon>
        <taxon>Conoidasida</taxon>
        <taxon>Coccidia</taxon>
        <taxon>Eucoccidiorida</taxon>
        <taxon>Eimeriorina</taxon>
        <taxon>Sarcocystidae</taxon>
        <taxon>Toxoplasma</taxon>
    </lineage>
</organism>
<dbReference type="PANTHER" id="PTHR22878:SF68">
    <property type="entry name" value="DYNEIN HEAVY CHAIN 6, AXONEMAL-LIKE"/>
    <property type="match status" value="1"/>
</dbReference>
<dbReference type="GO" id="GO:0045505">
    <property type="term" value="F:dynein intermediate chain binding"/>
    <property type="evidence" value="ECO:0007669"/>
    <property type="project" value="InterPro"/>
</dbReference>
<evidence type="ECO:0000259" key="15">
    <source>
        <dbReference type="Pfam" id="PF03028"/>
    </source>
</evidence>
<feature type="domain" description="Dynein heavy chain AAA lid" evidence="18">
    <location>
        <begin position="897"/>
        <end position="1038"/>
    </location>
</feature>
<evidence type="ECO:0000256" key="2">
    <source>
        <dbReference type="ARBA" id="ARBA00022490"/>
    </source>
</evidence>
<keyword evidence="12" id="KW-0966">Cell projection</keyword>
<dbReference type="Gene3D" id="1.20.1270.280">
    <property type="match status" value="1"/>
</dbReference>
<evidence type="ECO:0000256" key="8">
    <source>
        <dbReference type="ARBA" id="ARBA00023054"/>
    </source>
</evidence>
<keyword evidence="3" id="KW-0493">Microtubule</keyword>
<keyword evidence="2" id="KW-0963">Cytoplasm</keyword>
<dbReference type="Pfam" id="PF03028">
    <property type="entry name" value="Dynein_heavy"/>
    <property type="match status" value="1"/>
</dbReference>
<evidence type="ECO:0000259" key="16">
    <source>
        <dbReference type="Pfam" id="PF12777"/>
    </source>
</evidence>
<keyword evidence="6" id="KW-0067">ATP-binding</keyword>
<dbReference type="Gene3D" id="1.20.920.20">
    <property type="match status" value="1"/>
</dbReference>
<dbReference type="Gene3D" id="3.10.490.20">
    <property type="match status" value="1"/>
</dbReference>
<evidence type="ECO:0000313" key="20">
    <source>
        <dbReference type="EMBL" id="RQX69705.1"/>
    </source>
</evidence>
<evidence type="ECO:0000259" key="19">
    <source>
        <dbReference type="Pfam" id="PF18199"/>
    </source>
</evidence>
<dbReference type="Pfam" id="PF18199">
    <property type="entry name" value="Dynein_C"/>
    <property type="match status" value="1"/>
</dbReference>
<feature type="region of interest" description="Disordered" evidence="14">
    <location>
        <begin position="801"/>
        <end position="822"/>
    </location>
</feature>
<dbReference type="FunFam" id="3.40.50.300:FF:000049">
    <property type="entry name" value="Dynein, axonemal, heavy chain 5"/>
    <property type="match status" value="1"/>
</dbReference>
<feature type="domain" description="Dynein heavy chain coiled coil stalk" evidence="16">
    <location>
        <begin position="25"/>
        <end position="206"/>
    </location>
</feature>
<dbReference type="FunFam" id="1.10.8.1220:FF:000001">
    <property type="entry name" value="Dynein axonemal heavy chain 5"/>
    <property type="match status" value="1"/>
</dbReference>
<dbReference type="FunFam" id="3.40.50.300:FF:000320">
    <property type="entry name" value="Dynein, axonemal, heavy chain 5"/>
    <property type="match status" value="1"/>
</dbReference>
<gene>
    <name evidence="20" type="ORF">TGCAST_286932D</name>
</gene>
<dbReference type="GO" id="GO:0008569">
    <property type="term" value="F:minus-end-directed microtubule motor activity"/>
    <property type="evidence" value="ECO:0007669"/>
    <property type="project" value="InterPro"/>
</dbReference>
<feature type="domain" description="Dynein heavy chain region D6 P-loop" evidence="15">
    <location>
        <begin position="715"/>
        <end position="853"/>
    </location>
</feature>
<dbReference type="GO" id="GO:0030286">
    <property type="term" value="C:dynein complex"/>
    <property type="evidence" value="ECO:0007669"/>
    <property type="project" value="UniProtKB-KW"/>
</dbReference>
<dbReference type="InterPro" id="IPR041658">
    <property type="entry name" value="AAA_lid_11"/>
</dbReference>
<evidence type="ECO:0000256" key="5">
    <source>
        <dbReference type="ARBA" id="ARBA00022741"/>
    </source>
</evidence>
<feature type="domain" description="Dynein heavy chain C-terminal" evidence="19">
    <location>
        <begin position="1046"/>
        <end position="1391"/>
    </location>
</feature>
<evidence type="ECO:0000256" key="4">
    <source>
        <dbReference type="ARBA" id="ARBA00022737"/>
    </source>
</evidence>
<dbReference type="Pfam" id="PF12777">
    <property type="entry name" value="MT"/>
    <property type="match status" value="1"/>
</dbReference>
<dbReference type="InterPro" id="IPR041228">
    <property type="entry name" value="Dynein_C"/>
</dbReference>
<dbReference type="GO" id="GO:0007018">
    <property type="term" value="P:microtubule-based movement"/>
    <property type="evidence" value="ECO:0007669"/>
    <property type="project" value="InterPro"/>
</dbReference>
<dbReference type="Pfam" id="PF12781">
    <property type="entry name" value="AAA_9"/>
    <property type="match status" value="1"/>
</dbReference>
<sequence length="1395" mass="155633">ILWGLPTLSVFCVVHDLFSLLVFAGLMTKLKNYDKDHISPGLLKKLDKLLQRSDYTPEQVGKQSVAAMSLCMWTLAIQTYAKVAREVQPKREKLAAMNEMLDRANAQLAEAEEKLSLVMAKVQAMEERLATLNAEKEKLLEETTLCQQRLNRAGILTSGLADEAARWKNTISILNEQLVLVEGDAFLSAASICYCGPFTGRFRGMLHASWTELAKHSGIACADNFSLTEVLSDPIELRDWDLQGLPSDRTSLESGVFVRSAGKLGRAPLVIDPQQQAKKWIKNRESENGLRVLDLSHPKLQTILTSSVRVGQPVLLEDVGESLPPILDSVLLLPRVRTVGSNPKIKIGDKAVELDPNFSLFLSTKLANPHYLPEVALKVLLVNFTVTPEGLEQQLLTEVVRLETPDTEKRGTEILVQITKDKRVLKQLEELILQLLSETGGNILDDEKVVQALHRSRSTAESVTRRLQDAESILEEVQVARRFYSPVASRAALLYFVVASLSEVESMYQYSLEFFTLVFRESLKRENADAASLQARRESLLSAATHTLFASVARGLFHPHKLLFAFLLAVEILKQERANFQHDAWQMFLRGVSRVGEARVPANPLPSLFSETEWRNVQFLEENLEVFRGLCAHIEDHTEAWLLWIEGDMSLEASPFPFCGLSEEAKLLPQLLLVKAIRSRQVISAVQQLIVKVLGEAFVDFSPSRFQDIFAATSHTTPLLFILSPGVDPSSSLFKFAREKGLPDNALHTVSLGRGQGPKASRILEGAMRDGSWVLLQNCHLAKSWLPVLERFVFSLSEAESSPSACSPPSSASEVPQNKERDTPLSPKFRLFLTSMPAPYIPVAVLQNSLKVTLEPPSGIRANLKRSIMNTMQEDLDLFGRAPEGVPGDVSGKADAWTRIRFALQFFHAVVQGRRTFGALGWNVGHHFTDSDLDASLVLFKTLFRLQEKVEDFDFLPLQYLVGNINYGGCITDEWDRRCLTNLLSLYVSPEVVLEEDALSHLGLQRIPYAGSLEALNQYVETLPVEDKPELFGLHPNATLRLHQERGASLIQTVLTIASRENATVSAGGAREDQTLQFALLMKQKLPPVLKWRPVSAETFETPNGERPIPPGMAAPRRDHRRGKSSRLSGAGELVSDSEHPVKPESMAVFLFQETERFNALINLVGETLQQLELAVKGLISITGELDEMHTCISNNQVPPQWTAQAYPSLKPLGSWFEDFLQRVAALRRWTESEKPPVAFWLSGFFFPQGFLTAVLQNYARKVSAPIDALGFTFHVMSTCKPEELVEEDTLEDSCYVYGLYIDGARWNYHREVIDDQLPGATHDVFPVIQFQPGVRPAVLDADYTCPVYKTMRRAGVLSSTGHSTNFITAIDLPTDQHPSKWILRGTALICSVED</sequence>
<dbReference type="Gene3D" id="1.10.8.1220">
    <property type="match status" value="1"/>
</dbReference>
<dbReference type="GO" id="GO:0051959">
    <property type="term" value="F:dynein light intermediate chain binding"/>
    <property type="evidence" value="ECO:0007669"/>
    <property type="project" value="InterPro"/>
</dbReference>
<feature type="coiled-coil region" evidence="13">
    <location>
        <begin position="94"/>
        <end position="142"/>
    </location>
</feature>
<dbReference type="GO" id="GO:0005930">
    <property type="term" value="C:axoneme"/>
    <property type="evidence" value="ECO:0007669"/>
    <property type="project" value="UniProtKB-SubCell"/>
</dbReference>
<dbReference type="InterPro" id="IPR004273">
    <property type="entry name" value="Dynein_heavy_D6_P-loop"/>
</dbReference>
<evidence type="ECO:0000256" key="3">
    <source>
        <dbReference type="ARBA" id="ARBA00022701"/>
    </source>
</evidence>
<dbReference type="Pfam" id="PF18198">
    <property type="entry name" value="AAA_lid_11"/>
    <property type="match status" value="1"/>
</dbReference>
<dbReference type="VEuPathDB" id="ToxoDB:TGCAST_286932D"/>
<evidence type="ECO:0000256" key="6">
    <source>
        <dbReference type="ARBA" id="ARBA00022840"/>
    </source>
</evidence>
<feature type="region of interest" description="Disordered" evidence="14">
    <location>
        <begin position="1100"/>
        <end position="1140"/>
    </location>
</feature>
<dbReference type="InterPro" id="IPR035706">
    <property type="entry name" value="AAA_9"/>
</dbReference>
<evidence type="ECO:0000256" key="9">
    <source>
        <dbReference type="ARBA" id="ARBA00023069"/>
    </source>
</evidence>
<comment type="caution">
    <text evidence="20">The sequence shown here is derived from an EMBL/GenBank/DDBJ whole genome shotgun (WGS) entry which is preliminary data.</text>
</comment>
<keyword evidence="5" id="KW-0547">Nucleotide-binding</keyword>